<keyword evidence="3" id="KW-1185">Reference proteome</keyword>
<feature type="compositionally biased region" description="Basic and acidic residues" evidence="1">
    <location>
        <begin position="36"/>
        <end position="58"/>
    </location>
</feature>
<dbReference type="RefSeq" id="WP_289386668.1">
    <property type="nucleotide sequence ID" value="NZ_JAUCBM010000003.1"/>
</dbReference>
<dbReference type="EMBL" id="JBHTMA010000033">
    <property type="protein sequence ID" value="MFD1227175.1"/>
    <property type="molecule type" value="Genomic_DNA"/>
</dbReference>
<gene>
    <name evidence="2" type="ORF">ACFQ35_08470</name>
</gene>
<dbReference type="InterPro" id="IPR025227">
    <property type="entry name" value="DUF4169"/>
</dbReference>
<feature type="region of interest" description="Disordered" evidence="1">
    <location>
        <begin position="36"/>
        <end position="69"/>
    </location>
</feature>
<evidence type="ECO:0000256" key="1">
    <source>
        <dbReference type="SAM" id="MobiDB-lite"/>
    </source>
</evidence>
<evidence type="ECO:0000313" key="3">
    <source>
        <dbReference type="Proteomes" id="UP001597263"/>
    </source>
</evidence>
<evidence type="ECO:0000313" key="2">
    <source>
        <dbReference type="EMBL" id="MFD1227175.1"/>
    </source>
</evidence>
<reference evidence="3" key="1">
    <citation type="journal article" date="2019" name="Int. J. Syst. Evol. Microbiol.">
        <title>The Global Catalogue of Microorganisms (GCM) 10K type strain sequencing project: providing services to taxonomists for standard genome sequencing and annotation.</title>
        <authorList>
            <consortium name="The Broad Institute Genomics Platform"/>
            <consortium name="The Broad Institute Genome Sequencing Center for Infectious Disease"/>
            <person name="Wu L."/>
            <person name="Ma J."/>
        </authorList>
    </citation>
    <scope>NUCLEOTIDE SEQUENCE [LARGE SCALE GENOMIC DNA]</scope>
    <source>
        <strain evidence="3">CCUG 49584</strain>
    </source>
</reference>
<name>A0ABW3V5W1_9HYPH</name>
<comment type="caution">
    <text evidence="2">The sequence shown here is derived from an EMBL/GenBank/DDBJ whole genome shotgun (WGS) entry which is preliminary data.</text>
</comment>
<organism evidence="2 3">
    <name type="scientific">Pseudochrobactrum kiredjianiae</name>
    <dbReference type="NCBI Taxonomy" id="386305"/>
    <lineage>
        <taxon>Bacteria</taxon>
        <taxon>Pseudomonadati</taxon>
        <taxon>Pseudomonadota</taxon>
        <taxon>Alphaproteobacteria</taxon>
        <taxon>Hyphomicrobiales</taxon>
        <taxon>Brucellaceae</taxon>
        <taxon>Pseudochrobactrum</taxon>
    </lineage>
</organism>
<sequence length="69" mass="7963">MSDIINLKQFKKRKARASKEVEASANRVLFGRTKAEKSFDKTQSEKDERFLEQNKLEPRNTGSSEAETE</sequence>
<dbReference type="Proteomes" id="UP001597263">
    <property type="component" value="Unassembled WGS sequence"/>
</dbReference>
<proteinExistence type="predicted"/>
<accession>A0ABW3V5W1</accession>
<feature type="compositionally biased region" description="Polar residues" evidence="1">
    <location>
        <begin position="60"/>
        <end position="69"/>
    </location>
</feature>
<protein>
    <submittedName>
        <fullName evidence="2">DUF4169 family protein</fullName>
    </submittedName>
</protein>
<dbReference type="Pfam" id="PF13770">
    <property type="entry name" value="DUF4169"/>
    <property type="match status" value="1"/>
</dbReference>